<sequence length="82" mass="9703">MGLEFWILAHFVHWILNVTYCSCQSRIICRTTVGWTYAYFDAIMRSYRLISFSFTSVGLYFELEFYMLRSSSAEMVDGWGNI</sequence>
<dbReference type="AlphaFoldDB" id="A0A0A9FG45"/>
<protein>
    <submittedName>
        <fullName evidence="1">Uncharacterized protein</fullName>
    </submittedName>
</protein>
<accession>A0A0A9FG45</accession>
<dbReference type="EMBL" id="GBRH01188815">
    <property type="protein sequence ID" value="JAE09081.1"/>
    <property type="molecule type" value="Transcribed_RNA"/>
</dbReference>
<reference evidence="1" key="1">
    <citation type="submission" date="2014-09" db="EMBL/GenBank/DDBJ databases">
        <authorList>
            <person name="Magalhaes I.L.F."/>
            <person name="Oliveira U."/>
            <person name="Santos F.R."/>
            <person name="Vidigal T.H.D.A."/>
            <person name="Brescovit A.D."/>
            <person name="Santos A.J."/>
        </authorList>
    </citation>
    <scope>NUCLEOTIDE SEQUENCE</scope>
    <source>
        <tissue evidence="1">Shoot tissue taken approximately 20 cm above the soil surface</tissue>
    </source>
</reference>
<proteinExistence type="predicted"/>
<organism evidence="1">
    <name type="scientific">Arundo donax</name>
    <name type="common">Giant reed</name>
    <name type="synonym">Donax arundinaceus</name>
    <dbReference type="NCBI Taxonomy" id="35708"/>
    <lineage>
        <taxon>Eukaryota</taxon>
        <taxon>Viridiplantae</taxon>
        <taxon>Streptophyta</taxon>
        <taxon>Embryophyta</taxon>
        <taxon>Tracheophyta</taxon>
        <taxon>Spermatophyta</taxon>
        <taxon>Magnoliopsida</taxon>
        <taxon>Liliopsida</taxon>
        <taxon>Poales</taxon>
        <taxon>Poaceae</taxon>
        <taxon>PACMAD clade</taxon>
        <taxon>Arundinoideae</taxon>
        <taxon>Arundineae</taxon>
        <taxon>Arundo</taxon>
    </lineage>
</organism>
<reference evidence="1" key="2">
    <citation type="journal article" date="2015" name="Data Brief">
        <title>Shoot transcriptome of the giant reed, Arundo donax.</title>
        <authorList>
            <person name="Barrero R.A."/>
            <person name="Guerrero F.D."/>
            <person name="Moolhuijzen P."/>
            <person name="Goolsby J.A."/>
            <person name="Tidwell J."/>
            <person name="Bellgard S.E."/>
            <person name="Bellgard M.I."/>
        </authorList>
    </citation>
    <scope>NUCLEOTIDE SEQUENCE</scope>
    <source>
        <tissue evidence="1">Shoot tissue taken approximately 20 cm above the soil surface</tissue>
    </source>
</reference>
<evidence type="ECO:0000313" key="1">
    <source>
        <dbReference type="EMBL" id="JAE09081.1"/>
    </source>
</evidence>
<name>A0A0A9FG45_ARUDO</name>